<evidence type="ECO:0000259" key="4">
    <source>
        <dbReference type="PROSITE" id="PS01124"/>
    </source>
</evidence>
<organism evidence="5 6">
    <name type="scientific">Vibrio paucivorans</name>
    <dbReference type="NCBI Taxonomy" id="2829489"/>
    <lineage>
        <taxon>Bacteria</taxon>
        <taxon>Pseudomonadati</taxon>
        <taxon>Pseudomonadota</taxon>
        <taxon>Gammaproteobacteria</taxon>
        <taxon>Vibrionales</taxon>
        <taxon>Vibrionaceae</taxon>
        <taxon>Vibrio</taxon>
    </lineage>
</organism>
<dbReference type="Gene3D" id="3.20.80.10">
    <property type="entry name" value="Regulatory factor, effector binding domain"/>
    <property type="match status" value="1"/>
</dbReference>
<dbReference type="GO" id="GO:0043565">
    <property type="term" value="F:sequence-specific DNA binding"/>
    <property type="evidence" value="ECO:0007669"/>
    <property type="project" value="InterPro"/>
</dbReference>
<dbReference type="InterPro" id="IPR050959">
    <property type="entry name" value="MarA-like"/>
</dbReference>
<keyword evidence="1" id="KW-0805">Transcription regulation</keyword>
<dbReference type="Gene3D" id="1.10.10.60">
    <property type="entry name" value="Homeodomain-like"/>
    <property type="match status" value="2"/>
</dbReference>
<sequence length="280" mass="31914">MLDYVDQHISQPISLELLAEKSCWSRWQLQRVFQAYTGKKVAKYVREQKLSHAAELVLGKQQRMLDIASACGFGSEIAFSRAFKKQFGLSPKQYQLRGTRTGICQRVVRAPQPSSSQGDVFYQVKIEHSNRFDVVGVSQPVQGLMSTNPDYLQTVPLAWQHFQKLTHEQPFERYVGVFQFDSDILEGSLSYFAGTDAANVTHPLTETLDLVSIDEGQYAVLKYEGEIERFSEAVSWFIFHWLPHSSYIALDGSEIEVYQPQTEQGFISVEYWLPVAPKDA</sequence>
<dbReference type="InterPro" id="IPR029442">
    <property type="entry name" value="GyrI-like"/>
</dbReference>
<comment type="caution">
    <text evidence="5">The sequence shown here is derived from an EMBL/GenBank/DDBJ whole genome shotgun (WGS) entry which is preliminary data.</text>
</comment>
<dbReference type="InterPro" id="IPR018060">
    <property type="entry name" value="HTH_AraC"/>
</dbReference>
<dbReference type="InterPro" id="IPR020449">
    <property type="entry name" value="Tscrpt_reg_AraC-type_HTH"/>
</dbReference>
<dbReference type="PRINTS" id="PR00032">
    <property type="entry name" value="HTHARAC"/>
</dbReference>
<dbReference type="SMART" id="SM00871">
    <property type="entry name" value="AraC_E_bind"/>
    <property type="match status" value="1"/>
</dbReference>
<evidence type="ECO:0000313" key="6">
    <source>
        <dbReference type="Proteomes" id="UP001155586"/>
    </source>
</evidence>
<dbReference type="EMBL" id="JAKRRX010000101">
    <property type="protein sequence ID" value="MCW8335247.1"/>
    <property type="molecule type" value="Genomic_DNA"/>
</dbReference>
<evidence type="ECO:0000256" key="3">
    <source>
        <dbReference type="ARBA" id="ARBA00023163"/>
    </source>
</evidence>
<dbReference type="GO" id="GO:0003700">
    <property type="term" value="F:DNA-binding transcription factor activity"/>
    <property type="evidence" value="ECO:0007669"/>
    <property type="project" value="InterPro"/>
</dbReference>
<dbReference type="PROSITE" id="PS01124">
    <property type="entry name" value="HTH_ARAC_FAMILY_2"/>
    <property type="match status" value="1"/>
</dbReference>
<dbReference type="PROSITE" id="PS00041">
    <property type="entry name" value="HTH_ARAC_FAMILY_1"/>
    <property type="match status" value="1"/>
</dbReference>
<keyword evidence="2" id="KW-0238">DNA-binding</keyword>
<dbReference type="PANTHER" id="PTHR47504:SF5">
    <property type="entry name" value="RIGHT ORIGIN-BINDING PROTEIN"/>
    <property type="match status" value="1"/>
</dbReference>
<keyword evidence="6" id="KW-1185">Reference proteome</keyword>
<dbReference type="RefSeq" id="WP_265688453.1">
    <property type="nucleotide sequence ID" value="NZ_JAKRRX010000101.1"/>
</dbReference>
<proteinExistence type="predicted"/>
<feature type="domain" description="HTH araC/xylS-type" evidence="4">
    <location>
        <begin position="1"/>
        <end position="97"/>
    </location>
</feature>
<dbReference type="SMART" id="SM00342">
    <property type="entry name" value="HTH_ARAC"/>
    <property type="match status" value="1"/>
</dbReference>
<name>A0A9X3HTM0_9VIBR</name>
<dbReference type="AlphaFoldDB" id="A0A9X3HTM0"/>
<dbReference type="SUPFAM" id="SSF55136">
    <property type="entry name" value="Probable bacterial effector-binding domain"/>
    <property type="match status" value="1"/>
</dbReference>
<dbReference type="SUPFAM" id="SSF46689">
    <property type="entry name" value="Homeodomain-like"/>
    <property type="match status" value="2"/>
</dbReference>
<accession>A0A9X3HTM0</accession>
<evidence type="ECO:0000256" key="1">
    <source>
        <dbReference type="ARBA" id="ARBA00023015"/>
    </source>
</evidence>
<protein>
    <submittedName>
        <fullName evidence="5">AraC family transcriptional regulator</fullName>
    </submittedName>
</protein>
<dbReference type="InterPro" id="IPR009057">
    <property type="entry name" value="Homeodomain-like_sf"/>
</dbReference>
<dbReference type="Pfam" id="PF06445">
    <property type="entry name" value="GyrI-like"/>
    <property type="match status" value="1"/>
</dbReference>
<dbReference type="Pfam" id="PF12833">
    <property type="entry name" value="HTH_18"/>
    <property type="match status" value="1"/>
</dbReference>
<dbReference type="InterPro" id="IPR011256">
    <property type="entry name" value="Reg_factor_effector_dom_sf"/>
</dbReference>
<gene>
    <name evidence="5" type="ORF">MD483_15615</name>
</gene>
<dbReference type="InterPro" id="IPR010499">
    <property type="entry name" value="AraC_E-bd"/>
</dbReference>
<reference evidence="5" key="1">
    <citation type="submission" date="2022-02" db="EMBL/GenBank/DDBJ databases">
        <title>Vibrio sp. nov., a new bacterium isolated from Bohai sea, China.</title>
        <authorList>
            <person name="Yuan Y."/>
        </authorList>
    </citation>
    <scope>NUCLEOTIDE SEQUENCE</scope>
    <source>
        <strain evidence="5">DBSS07</strain>
    </source>
</reference>
<dbReference type="PANTHER" id="PTHR47504">
    <property type="entry name" value="RIGHT ORIGIN-BINDING PROTEIN"/>
    <property type="match status" value="1"/>
</dbReference>
<evidence type="ECO:0000313" key="5">
    <source>
        <dbReference type="EMBL" id="MCW8335247.1"/>
    </source>
</evidence>
<evidence type="ECO:0000256" key="2">
    <source>
        <dbReference type="ARBA" id="ARBA00023125"/>
    </source>
</evidence>
<keyword evidence="3" id="KW-0804">Transcription</keyword>
<dbReference type="InterPro" id="IPR018062">
    <property type="entry name" value="HTH_AraC-typ_CS"/>
</dbReference>
<dbReference type="Proteomes" id="UP001155586">
    <property type="component" value="Unassembled WGS sequence"/>
</dbReference>